<dbReference type="InParanoid" id="J4I896"/>
<dbReference type="RefSeq" id="XP_012178309.1">
    <property type="nucleotide sequence ID" value="XM_012322919.1"/>
</dbReference>
<dbReference type="Proteomes" id="UP000006352">
    <property type="component" value="Unassembled WGS sequence"/>
</dbReference>
<gene>
    <name evidence="2" type="ORF">FIBRA_01035</name>
</gene>
<accession>J4I896</accession>
<dbReference type="STRING" id="599839.J4I896"/>
<evidence type="ECO:0000313" key="3">
    <source>
        <dbReference type="Proteomes" id="UP000006352"/>
    </source>
</evidence>
<keyword evidence="3" id="KW-1185">Reference proteome</keyword>
<evidence type="ECO:0000313" key="2">
    <source>
        <dbReference type="EMBL" id="CCL99026.1"/>
    </source>
</evidence>
<protein>
    <recommendedName>
        <fullName evidence="4">Oxidoreductase AflY</fullName>
    </recommendedName>
</protein>
<name>J4I896_9APHY</name>
<dbReference type="EMBL" id="HE796911">
    <property type="protein sequence ID" value="CCL99026.1"/>
    <property type="molecule type" value="Genomic_DNA"/>
</dbReference>
<dbReference type="InterPro" id="IPR025337">
    <property type="entry name" value="Questin_oxidase-like"/>
</dbReference>
<keyword evidence="1" id="KW-0560">Oxidoreductase</keyword>
<dbReference type="AlphaFoldDB" id="J4I896"/>
<dbReference type="PANTHER" id="PTHR35870">
    <property type="entry name" value="PROTEIN, PUTATIVE (AFU_ORTHOLOGUE AFUA_5G03330)-RELATED"/>
    <property type="match status" value="1"/>
</dbReference>
<evidence type="ECO:0008006" key="4">
    <source>
        <dbReference type="Google" id="ProtNLM"/>
    </source>
</evidence>
<dbReference type="Pfam" id="PF14027">
    <property type="entry name" value="Questin_oxidase"/>
    <property type="match status" value="1"/>
</dbReference>
<organism evidence="2 3">
    <name type="scientific">Fibroporia radiculosa</name>
    <dbReference type="NCBI Taxonomy" id="599839"/>
    <lineage>
        <taxon>Eukaryota</taxon>
        <taxon>Fungi</taxon>
        <taxon>Dikarya</taxon>
        <taxon>Basidiomycota</taxon>
        <taxon>Agaricomycotina</taxon>
        <taxon>Agaricomycetes</taxon>
        <taxon>Polyporales</taxon>
        <taxon>Fibroporiaceae</taxon>
        <taxon>Fibroporia</taxon>
    </lineage>
</organism>
<dbReference type="GO" id="GO:0016491">
    <property type="term" value="F:oxidoreductase activity"/>
    <property type="evidence" value="ECO:0007669"/>
    <property type="project" value="UniProtKB-KW"/>
</dbReference>
<dbReference type="HOGENOM" id="CLU_019145_1_0_1"/>
<dbReference type="GeneID" id="24093937"/>
<sequence length="517" mass="57237">MTDAKQLDALFPLPSLRPSSICPEWVPGVTYESKVTISKALKKNHVQRHAFVNEYGFHNHTSHHLLAVFAMGAPAPLFEEIFGDHAQRTLPTLESPGVITKDNFYDHIGDRRFYDAYLHYFHDIVLEQGASAVVEEYVFSRAANFPEPESDNNPRQIIVRSLAMLYHPMIYLGYGLEFGIPGLVAEGLAQSVVHPLQGQGLLSVADFRAQNEYSGGGSGLVSSFASLVLSKERNGLNIKHSSVHVLTILGRILRDDRFSSSSLSLSPKEHPSEVLTHYDQVARDLGDAMRSHIQGWTVNGSDTIDVKNKVEELCWMNALLYGVGGWGGRNETPDRKFNADFFFMHMVTSALFLPSMVTYLSASSITQLLRTYLISSITWWVARGRPVLPIREFYTSVSATPVPYGTTKVTSAPGTLTSESVSPNPWLPILQTTIVHADDHLCKLQRALAHFASKYGDRPVGYFSAFAEIDSGGLEGAEVLDGSLFVRAAGLTADKLGWMREGQARGEWSYGAFYTRD</sequence>
<proteinExistence type="predicted"/>
<reference evidence="2 3" key="1">
    <citation type="journal article" date="2012" name="Appl. Environ. Microbiol.">
        <title>Short-read sequencing for genomic analysis of the brown rot fungus Fibroporia radiculosa.</title>
        <authorList>
            <person name="Tang J.D."/>
            <person name="Perkins A.D."/>
            <person name="Sonstegard T.S."/>
            <person name="Schroeder S.G."/>
            <person name="Burgess S.C."/>
            <person name="Diehl S.V."/>
        </authorList>
    </citation>
    <scope>NUCLEOTIDE SEQUENCE [LARGE SCALE GENOMIC DNA]</scope>
    <source>
        <strain evidence="2 3">TFFH 294</strain>
    </source>
</reference>
<evidence type="ECO:0000256" key="1">
    <source>
        <dbReference type="ARBA" id="ARBA00023002"/>
    </source>
</evidence>
<dbReference type="OrthoDB" id="10004862at2759"/>
<dbReference type="PANTHER" id="PTHR35870:SF1">
    <property type="entry name" value="PROTEIN, PUTATIVE (AFU_ORTHOLOGUE AFUA_5G03330)-RELATED"/>
    <property type="match status" value="1"/>
</dbReference>